<organism evidence="1 2">
    <name type="scientific">Pseudomonas protegens (strain DSM 19095 / LMG 27888 / CFBP 6595 / CHA0)</name>
    <dbReference type="NCBI Taxonomy" id="1124983"/>
    <lineage>
        <taxon>Bacteria</taxon>
        <taxon>Pseudomonadati</taxon>
        <taxon>Pseudomonadota</taxon>
        <taxon>Gammaproteobacteria</taxon>
        <taxon>Pseudomonadales</taxon>
        <taxon>Pseudomonadaceae</taxon>
        <taxon>Pseudomonas</taxon>
    </lineage>
</organism>
<dbReference type="KEGG" id="pprc:PFLCHA0_c24470"/>
<evidence type="ECO:0000313" key="1">
    <source>
        <dbReference type="EMBL" id="AGL84218.1"/>
    </source>
</evidence>
<dbReference type="Proteomes" id="UP000013940">
    <property type="component" value="Chromosome"/>
</dbReference>
<sequence length="192" mass="21539">MVFIRRVFTSTRPMPAPWKRCVRVCKRSIGSPATTDAANQPITQASDPMSGNLYGYIHCFDPSPAAEAHNRAVLQSLPVTGAQITRALFSVLPNSRGHCYYGHMVHFATYPKGSYIFDDSWLAEYEALLECLFWDNSEVVHTYCGERRTWNSSKTHGLEQPTALKITNRKVFPSYHDLEPVADSDVPEPGNS</sequence>
<evidence type="ECO:0000313" key="2">
    <source>
        <dbReference type="Proteomes" id="UP000013940"/>
    </source>
</evidence>
<dbReference type="AlphaFoldDB" id="A0A2C9EKY4"/>
<accession>A0A2C9EKY4</accession>
<reference evidence="2" key="1">
    <citation type="journal article" date="2014" name="Genome Announc.">
        <title>Full-genome sequence of the plant growth-promoting bacterium Pseudomonas protegens CHA0.</title>
        <authorList>
            <person name="Jousset A."/>
            <person name="Schuldes J."/>
            <person name="Keel C."/>
            <person name="Maurhofer M."/>
            <person name="Daniel R."/>
            <person name="Scheu S."/>
            <person name="Thuermer A."/>
        </authorList>
    </citation>
    <scope>NUCLEOTIDE SEQUENCE [LARGE SCALE GENOMIC DNA]</scope>
    <source>
        <strain evidence="2">DSM 19095 / LMG 27888 / CFBP 6595 / CHA0</strain>
    </source>
</reference>
<gene>
    <name evidence="1" type="ORF">PFLCHA0_c24470</name>
</gene>
<dbReference type="EMBL" id="CP003190">
    <property type="protein sequence ID" value="AGL84218.1"/>
    <property type="molecule type" value="Genomic_DNA"/>
</dbReference>
<name>A0A2C9EKY4_PSEPH</name>
<dbReference type="HOGENOM" id="CLU_121917_0_0_6"/>
<proteinExistence type="predicted"/>
<protein>
    <submittedName>
        <fullName evidence="1">Uncharacterized protein</fullName>
    </submittedName>
</protein>